<dbReference type="InterPro" id="IPR050921">
    <property type="entry name" value="T4SS_GSP_E_ATPase"/>
</dbReference>
<keyword evidence="4" id="KW-1185">Reference proteome</keyword>
<dbReference type="GO" id="GO:0016887">
    <property type="term" value="F:ATP hydrolysis activity"/>
    <property type="evidence" value="ECO:0007669"/>
    <property type="project" value="InterPro"/>
</dbReference>
<feature type="domain" description="Bacterial type II secretion system protein E" evidence="2">
    <location>
        <begin position="204"/>
        <end position="218"/>
    </location>
</feature>
<dbReference type="InterPro" id="IPR006321">
    <property type="entry name" value="PilT/PilU"/>
</dbReference>
<dbReference type="STRING" id="246195.DNO_0676"/>
<dbReference type="eggNOG" id="COG5008">
    <property type="taxonomic scope" value="Bacteria"/>
</dbReference>
<dbReference type="SUPFAM" id="SSF52540">
    <property type="entry name" value="P-loop containing nucleoside triphosphate hydrolases"/>
    <property type="match status" value="1"/>
</dbReference>
<evidence type="ECO:0000259" key="2">
    <source>
        <dbReference type="PROSITE" id="PS00662"/>
    </source>
</evidence>
<dbReference type="Gene3D" id="3.30.450.90">
    <property type="match status" value="1"/>
</dbReference>
<dbReference type="EMBL" id="CP000513">
    <property type="protein sequence ID" value="ABQ13686.1"/>
    <property type="molecule type" value="Genomic_DNA"/>
</dbReference>
<dbReference type="PROSITE" id="PS00662">
    <property type="entry name" value="T2SP_E"/>
    <property type="match status" value="1"/>
</dbReference>
<dbReference type="InterPro" id="IPR001482">
    <property type="entry name" value="T2SS/T4SS_dom"/>
</dbReference>
<dbReference type="OrthoDB" id="9804785at2"/>
<dbReference type="AlphaFoldDB" id="A5EV69"/>
<dbReference type="CDD" id="cd01131">
    <property type="entry name" value="PilT"/>
    <property type="match status" value="1"/>
</dbReference>
<accession>A5EV69</accession>
<evidence type="ECO:0000313" key="3">
    <source>
        <dbReference type="EMBL" id="ABQ13686.1"/>
    </source>
</evidence>
<dbReference type="HOGENOM" id="CLU_013446_4_0_6"/>
<dbReference type="RefSeq" id="WP_012031009.1">
    <property type="nucleotide sequence ID" value="NC_009446.1"/>
</dbReference>
<evidence type="ECO:0000256" key="1">
    <source>
        <dbReference type="ARBA" id="ARBA00006611"/>
    </source>
</evidence>
<dbReference type="GO" id="GO:0005524">
    <property type="term" value="F:ATP binding"/>
    <property type="evidence" value="ECO:0007669"/>
    <property type="project" value="InterPro"/>
</dbReference>
<dbReference type="NCBIfam" id="TIGR01420">
    <property type="entry name" value="pilT_fam"/>
    <property type="match status" value="1"/>
</dbReference>
<dbReference type="PANTHER" id="PTHR30486">
    <property type="entry name" value="TWITCHING MOTILITY PROTEIN PILT"/>
    <property type="match status" value="1"/>
</dbReference>
<name>A5EV69_DICNV</name>
<dbReference type="Proteomes" id="UP000000248">
    <property type="component" value="Chromosome"/>
</dbReference>
<evidence type="ECO:0000313" key="4">
    <source>
        <dbReference type="Proteomes" id="UP000000248"/>
    </source>
</evidence>
<reference evidence="3 4" key="1">
    <citation type="journal article" date="2007" name="Nat. Biotechnol.">
        <title>Genome sequence and identification of candidate vaccine antigens from the animal pathogen Dichelobacter nodosus.</title>
        <authorList>
            <person name="Myers G.S."/>
            <person name="Parker D."/>
            <person name="Al-Hasani K."/>
            <person name="Kennan R.M."/>
            <person name="Seemann T."/>
            <person name="Ren Q."/>
            <person name="Badger J.H."/>
            <person name="Selengut J.D."/>
            <person name="Deboy R.T."/>
            <person name="Tettelin H."/>
            <person name="Boyce J.D."/>
            <person name="McCarl V.P."/>
            <person name="Han X."/>
            <person name="Nelson W.C."/>
            <person name="Madupu R."/>
            <person name="Mohamoud Y."/>
            <person name="Holley T."/>
            <person name="Fedorova N."/>
            <person name="Khouri H."/>
            <person name="Bottomley S.P."/>
            <person name="Whittington R.J."/>
            <person name="Adler B."/>
            <person name="Songer J.G."/>
            <person name="Rood J.I."/>
            <person name="Paulsen I.T."/>
        </authorList>
    </citation>
    <scope>NUCLEOTIDE SEQUENCE [LARGE SCALE GENOMIC DNA]</scope>
    <source>
        <strain evidence="3 4">VCS1703A</strain>
    </source>
</reference>
<protein>
    <submittedName>
        <fullName evidence="3">Twitching motility protein PilU</fullName>
    </submittedName>
</protein>
<dbReference type="InterPro" id="IPR027417">
    <property type="entry name" value="P-loop_NTPase"/>
</dbReference>
<comment type="similarity">
    <text evidence="1">Belongs to the GSP E family.</text>
</comment>
<dbReference type="Pfam" id="PF00437">
    <property type="entry name" value="T2SSE"/>
    <property type="match status" value="1"/>
</dbReference>
<dbReference type="Gene3D" id="3.40.50.300">
    <property type="entry name" value="P-loop containing nucleotide triphosphate hydrolases"/>
    <property type="match status" value="1"/>
</dbReference>
<proteinExistence type="inferred from homology"/>
<organism evidence="3 4">
    <name type="scientific">Dichelobacter nodosus (strain VCS1703A)</name>
    <dbReference type="NCBI Taxonomy" id="246195"/>
    <lineage>
        <taxon>Bacteria</taxon>
        <taxon>Pseudomonadati</taxon>
        <taxon>Pseudomonadota</taxon>
        <taxon>Gammaproteobacteria</taxon>
        <taxon>Cardiobacteriales</taxon>
        <taxon>Cardiobacteriaceae</taxon>
        <taxon>Dichelobacter</taxon>
    </lineage>
</organism>
<gene>
    <name evidence="3" type="primary">pilU</name>
    <name evidence="3" type="ordered locus">DNO_0676</name>
</gene>
<dbReference type="PANTHER" id="PTHR30486:SF12">
    <property type="entry name" value="TYPE IV PILUS ATPASE PILU"/>
    <property type="match status" value="1"/>
</dbReference>
<sequence>MNLDPKTLRQWFDNLVLFAHQREASDIFINSQNNVAVKTNGELHFLQEAFLDEEDVMNIAKAISRPEAFEEFLKTYECNIMVEVPNVTYLRVNIYMQKNMPGIVMRLIPAKIPAIEELNLPQPHILKELSLVKRGLVIIIGATGNGKSTTLASMVDFRNERTKNHIITVEDPIEFMHKSKSCVVIQREVGVDTKTYGAALKSSLREAPDVILIGEIRDVETMGYAMQFAETGHLCLATLHATNSVQALERIYNFFPLDQREKLQLDLSENLRCLITQRLIPKIGGGRAVAMEMMMNTPYIQQLIHDGQVDKIHEVLERGDATRGVFSFDRCIFDLYEEGIIEYDTALQFVQSANNFRVRVRNESKRRLPEDLGTAGDSYTVLSDDRLERELIRKAKEEMRSKEFGR</sequence>
<dbReference type="KEGG" id="dno:DNO_0676"/>